<feature type="transmembrane region" description="Helical" evidence="2">
    <location>
        <begin position="97"/>
        <end position="116"/>
    </location>
</feature>
<evidence type="ECO:0000256" key="1">
    <source>
        <dbReference type="SAM" id="MobiDB-lite"/>
    </source>
</evidence>
<keyword evidence="2" id="KW-0812">Transmembrane</keyword>
<reference evidence="3 4" key="1">
    <citation type="submission" date="2019-06" db="EMBL/GenBank/DDBJ databases">
        <title>A chromosomal-level reference genome of Carpinus fangiana (Coryloideae, Betulaceae).</title>
        <authorList>
            <person name="Yang X."/>
            <person name="Wang Z."/>
            <person name="Zhang L."/>
            <person name="Hao G."/>
            <person name="Liu J."/>
            <person name="Yang Y."/>
        </authorList>
    </citation>
    <scope>NUCLEOTIDE SEQUENCE [LARGE SCALE GENOMIC DNA]</scope>
    <source>
        <strain evidence="3">Cfa_2016G</strain>
        <tissue evidence="3">Leaf</tissue>
    </source>
</reference>
<feature type="region of interest" description="Disordered" evidence="1">
    <location>
        <begin position="24"/>
        <end position="44"/>
    </location>
</feature>
<organism evidence="3 4">
    <name type="scientific">Carpinus fangiana</name>
    <dbReference type="NCBI Taxonomy" id="176857"/>
    <lineage>
        <taxon>Eukaryota</taxon>
        <taxon>Viridiplantae</taxon>
        <taxon>Streptophyta</taxon>
        <taxon>Embryophyta</taxon>
        <taxon>Tracheophyta</taxon>
        <taxon>Spermatophyta</taxon>
        <taxon>Magnoliopsida</taxon>
        <taxon>eudicotyledons</taxon>
        <taxon>Gunneridae</taxon>
        <taxon>Pentapetalae</taxon>
        <taxon>rosids</taxon>
        <taxon>fabids</taxon>
        <taxon>Fagales</taxon>
        <taxon>Betulaceae</taxon>
        <taxon>Carpinus</taxon>
    </lineage>
</organism>
<dbReference type="AlphaFoldDB" id="A0A5N6QC22"/>
<evidence type="ECO:0000313" key="3">
    <source>
        <dbReference type="EMBL" id="KAE7995753.1"/>
    </source>
</evidence>
<evidence type="ECO:0000313" key="4">
    <source>
        <dbReference type="Proteomes" id="UP000327013"/>
    </source>
</evidence>
<dbReference type="PANTHER" id="PTHR33156:SF59">
    <property type="entry name" value="PROTEIN NUCLEAR FUSION DEFECTIVE 6, CHLOROPLASTIC_MITOCHONDRIAL-LIKE"/>
    <property type="match status" value="1"/>
</dbReference>
<accession>A0A5N6QC22</accession>
<dbReference type="OrthoDB" id="736963at2759"/>
<evidence type="ECO:0000256" key="2">
    <source>
        <dbReference type="SAM" id="Phobius"/>
    </source>
</evidence>
<dbReference type="PANTHER" id="PTHR33156">
    <property type="entry name" value="OS02G0230000 PROTEIN"/>
    <property type="match status" value="1"/>
</dbReference>
<gene>
    <name evidence="3" type="ORF">FH972_000522</name>
</gene>
<dbReference type="EMBL" id="CM017321">
    <property type="protein sequence ID" value="KAE7995753.1"/>
    <property type="molecule type" value="Genomic_DNA"/>
</dbReference>
<sequence>MSSAAAAAARSVLRSTVARTGTASRLTAGAGAKARPASSPFRIPKQNPLAHRIFRSPVELSCCVETMLPYHTATASALLTSMLSVSRRYGWTPEGNFLFHFISPISVVFISFEFGLDNS</sequence>
<proteinExistence type="predicted"/>
<dbReference type="InterPro" id="IPR043459">
    <property type="entry name" value="NFD6/NOXY2-like"/>
</dbReference>
<dbReference type="Proteomes" id="UP000327013">
    <property type="component" value="Chromosome 1"/>
</dbReference>
<keyword evidence="2" id="KW-1133">Transmembrane helix</keyword>
<name>A0A5N6QC22_9ROSI</name>
<keyword evidence="4" id="KW-1185">Reference proteome</keyword>
<keyword evidence="2" id="KW-0472">Membrane</keyword>
<protein>
    <recommendedName>
        <fullName evidence="5">Protein NUCLEAR FUSION DEFECTIVE 6, chloroplastic/mitochondrial-like</fullName>
    </recommendedName>
</protein>
<evidence type="ECO:0008006" key="5">
    <source>
        <dbReference type="Google" id="ProtNLM"/>
    </source>
</evidence>
<dbReference type="GO" id="GO:0005739">
    <property type="term" value="C:mitochondrion"/>
    <property type="evidence" value="ECO:0007669"/>
    <property type="project" value="TreeGrafter"/>
</dbReference>